<dbReference type="Proteomes" id="UP001254759">
    <property type="component" value="Unassembled WGS sequence"/>
</dbReference>
<dbReference type="GO" id="GO:0004560">
    <property type="term" value="F:alpha-L-fucosidase activity"/>
    <property type="evidence" value="ECO:0007669"/>
    <property type="project" value="UniProtKB-EC"/>
</dbReference>
<dbReference type="PANTHER" id="PTHR10030:SF37">
    <property type="entry name" value="ALPHA-L-FUCOSIDASE-RELATED"/>
    <property type="match status" value="1"/>
</dbReference>
<evidence type="ECO:0000256" key="6">
    <source>
        <dbReference type="ARBA" id="ARBA00023295"/>
    </source>
</evidence>
<sequence length="554" mass="62032">MQDDNGSRSAGWTRRSFLQTSAWAAAGALSLPHARAASTAFTPSWSSLVDNYRVPDWFRDAKFGIWAHWSAQCVPEAGDWYARHMYLQGHRHYDHHVRTYGHPTKVGFMEIQNRWKAENWDPEALMDLYVSAGARYFVALANHHDNQDCYDSKHHAWNTVRVGPKRDIVGTWANLARARGLRFGVSNHSAHAWHWFQTAYGYDPEGPLAGQRYDAYRLTKADGRGTWWQGMDPQALYTGRNIVIPDGITTIRTANEWHEQNDRVWDEKAPPQNPAFARQWFLRCRDLIDSYRPDLVYFDNSGLPLGQAGLDIAAHYYNASMAWHGGKLEAVINAKVLPAERRAGLVEDVERGFREGIEPLPWQTDTCLGDWHYDRSIFDNHQYKSATMVIHRLCDIVSKNGNLLLSVPVRGDGTIDADERKILGEIATWMGRNSEAIHGTRPWRTFGEGPTRVAGGMFSEHASQPFTAEDIRFTSKQGALYVIALGWPTSGVLRIAALAEDSALAPGTIERVEALGATDSLPFTRSRKGLEVRLPEGLAGAIAVALKISGAGLA</sequence>
<evidence type="ECO:0000256" key="5">
    <source>
        <dbReference type="ARBA" id="ARBA00022801"/>
    </source>
</evidence>
<organism evidence="9 10">
    <name type="scientific">Pseudoxanthomonas sacheonensis</name>
    <dbReference type="NCBI Taxonomy" id="443615"/>
    <lineage>
        <taxon>Bacteria</taxon>
        <taxon>Pseudomonadati</taxon>
        <taxon>Pseudomonadota</taxon>
        <taxon>Gammaproteobacteria</taxon>
        <taxon>Lysobacterales</taxon>
        <taxon>Lysobacteraceae</taxon>
        <taxon>Pseudoxanthomonas</taxon>
    </lineage>
</organism>
<reference evidence="9 10" key="1">
    <citation type="submission" date="2023-07" db="EMBL/GenBank/DDBJ databases">
        <title>Sorghum-associated microbial communities from plants grown in Nebraska, USA.</title>
        <authorList>
            <person name="Schachtman D."/>
        </authorList>
    </citation>
    <scope>NUCLEOTIDE SEQUENCE [LARGE SCALE GENOMIC DNA]</scope>
    <source>
        <strain evidence="9 10">BE107</strain>
    </source>
</reference>
<dbReference type="SMART" id="SM00812">
    <property type="entry name" value="Alpha_L_fucos"/>
    <property type="match status" value="1"/>
</dbReference>
<dbReference type="EMBL" id="JAVDTT010000004">
    <property type="protein sequence ID" value="MDR6842665.1"/>
    <property type="molecule type" value="Genomic_DNA"/>
</dbReference>
<keyword evidence="5 9" id="KW-0378">Hydrolase</keyword>
<gene>
    <name evidence="9" type="ORF">J2W94_002970</name>
</gene>
<evidence type="ECO:0000313" key="9">
    <source>
        <dbReference type="EMBL" id="MDR6842665.1"/>
    </source>
</evidence>
<dbReference type="InterPro" id="IPR013780">
    <property type="entry name" value="Glyco_hydro_b"/>
</dbReference>
<comment type="function">
    <text evidence="1">Alpha-L-fucosidase is responsible for hydrolyzing the alpha-1,6-linked fucose joined to the reducing-end N-acetylglucosamine of the carbohydrate moieties of glycoproteins.</text>
</comment>
<feature type="domain" description="Alpha-L-fucosidase C-terminal" evidence="8">
    <location>
        <begin position="467"/>
        <end position="536"/>
    </location>
</feature>
<dbReference type="RefSeq" id="WP_310095028.1">
    <property type="nucleotide sequence ID" value="NZ_JAVDTT010000004.1"/>
</dbReference>
<comment type="similarity">
    <text evidence="2">Belongs to the glycosyl hydrolase 29 family.</text>
</comment>
<keyword evidence="4" id="KW-0732">Signal</keyword>
<evidence type="ECO:0000256" key="4">
    <source>
        <dbReference type="ARBA" id="ARBA00022729"/>
    </source>
</evidence>
<evidence type="ECO:0000259" key="8">
    <source>
        <dbReference type="Pfam" id="PF16757"/>
    </source>
</evidence>
<dbReference type="PROSITE" id="PS51318">
    <property type="entry name" value="TAT"/>
    <property type="match status" value="1"/>
</dbReference>
<dbReference type="Pfam" id="PF16757">
    <property type="entry name" value="Fucosidase_C"/>
    <property type="match status" value="1"/>
</dbReference>
<dbReference type="Gene3D" id="3.20.20.80">
    <property type="entry name" value="Glycosidases"/>
    <property type="match status" value="1"/>
</dbReference>
<dbReference type="PIRSF" id="PIRSF001092">
    <property type="entry name" value="Alpha-L-fucosidase"/>
    <property type="match status" value="1"/>
</dbReference>
<name>A0ABU1RV61_9GAMM</name>
<keyword evidence="6 9" id="KW-0326">Glycosidase</keyword>
<proteinExistence type="inferred from homology"/>
<dbReference type="InterPro" id="IPR016286">
    <property type="entry name" value="FUC_metazoa-typ"/>
</dbReference>
<protein>
    <recommendedName>
        <fullName evidence="3">alpha-L-fucosidase</fullName>
        <ecNumber evidence="3">3.2.1.51</ecNumber>
    </recommendedName>
</protein>
<evidence type="ECO:0000259" key="7">
    <source>
        <dbReference type="Pfam" id="PF01120"/>
    </source>
</evidence>
<accession>A0ABU1RV61</accession>
<comment type="caution">
    <text evidence="9">The sequence shown here is derived from an EMBL/GenBank/DDBJ whole genome shotgun (WGS) entry which is preliminary data.</text>
</comment>
<dbReference type="InterPro" id="IPR017853">
    <property type="entry name" value="GH"/>
</dbReference>
<dbReference type="Pfam" id="PF01120">
    <property type="entry name" value="Alpha_L_fucos"/>
    <property type="match status" value="1"/>
</dbReference>
<dbReference type="Gene3D" id="2.60.40.1180">
    <property type="entry name" value="Golgi alpha-mannosidase II"/>
    <property type="match status" value="1"/>
</dbReference>
<dbReference type="InterPro" id="IPR000933">
    <property type="entry name" value="Glyco_hydro_29"/>
</dbReference>
<evidence type="ECO:0000313" key="10">
    <source>
        <dbReference type="Proteomes" id="UP001254759"/>
    </source>
</evidence>
<dbReference type="PANTHER" id="PTHR10030">
    <property type="entry name" value="ALPHA-L-FUCOSIDASE"/>
    <property type="match status" value="1"/>
</dbReference>
<dbReference type="InterPro" id="IPR006311">
    <property type="entry name" value="TAT_signal"/>
</dbReference>
<evidence type="ECO:0000256" key="2">
    <source>
        <dbReference type="ARBA" id="ARBA00007951"/>
    </source>
</evidence>
<dbReference type="InterPro" id="IPR031919">
    <property type="entry name" value="Fucosidase_C"/>
</dbReference>
<feature type="domain" description="Glycoside hydrolase family 29 N-terminal" evidence="7">
    <location>
        <begin position="34"/>
        <end position="435"/>
    </location>
</feature>
<evidence type="ECO:0000256" key="1">
    <source>
        <dbReference type="ARBA" id="ARBA00004071"/>
    </source>
</evidence>
<keyword evidence="10" id="KW-1185">Reference proteome</keyword>
<dbReference type="EC" id="3.2.1.51" evidence="3"/>
<evidence type="ECO:0000256" key="3">
    <source>
        <dbReference type="ARBA" id="ARBA00012662"/>
    </source>
</evidence>
<dbReference type="InterPro" id="IPR057739">
    <property type="entry name" value="Glyco_hydro_29_N"/>
</dbReference>
<dbReference type="SUPFAM" id="SSF51445">
    <property type="entry name" value="(Trans)glycosidases"/>
    <property type="match status" value="1"/>
</dbReference>